<accession>A0A450V1V5</accession>
<evidence type="ECO:0000313" key="1">
    <source>
        <dbReference type="EMBL" id="VFJ96946.1"/>
    </source>
</evidence>
<name>A0A450V1V5_9GAMM</name>
<protein>
    <submittedName>
        <fullName evidence="2">Uncharacterized protein</fullName>
    </submittedName>
</protein>
<dbReference type="EMBL" id="CAADFF010000092">
    <property type="protein sequence ID" value="VFJ96946.1"/>
    <property type="molecule type" value="Genomic_DNA"/>
</dbReference>
<reference evidence="2" key="1">
    <citation type="submission" date="2019-02" db="EMBL/GenBank/DDBJ databases">
        <authorList>
            <person name="Gruber-Vodicka R. H."/>
            <person name="Seah K. B. B."/>
        </authorList>
    </citation>
    <scope>NUCLEOTIDE SEQUENCE</scope>
    <source>
        <strain evidence="2">BECK_M6</strain>
        <strain evidence="1">BECK_M7</strain>
    </source>
</reference>
<gene>
    <name evidence="2" type="ORF">BECKLFY1418A_GA0070994_10885</name>
    <name evidence="1" type="ORF">BECKLFY1418B_GA0070995_10925</name>
</gene>
<proteinExistence type="predicted"/>
<evidence type="ECO:0000313" key="2">
    <source>
        <dbReference type="EMBL" id="VFJ98761.1"/>
    </source>
</evidence>
<sequence>MAGDKYAIAGSGISVIRIEDSVWRSGLPGNGQPKLVLEPTKHDSILVKRNRCLVEQDPIVKLIGK</sequence>
<dbReference type="AlphaFoldDB" id="A0A450V1V5"/>
<organism evidence="2">
    <name type="scientific">Candidatus Kentrum sp. LFY</name>
    <dbReference type="NCBI Taxonomy" id="2126342"/>
    <lineage>
        <taxon>Bacteria</taxon>
        <taxon>Pseudomonadati</taxon>
        <taxon>Pseudomonadota</taxon>
        <taxon>Gammaproteobacteria</taxon>
        <taxon>Candidatus Kentrum</taxon>
    </lineage>
</organism>
<dbReference type="EMBL" id="CAADFH010000088">
    <property type="protein sequence ID" value="VFJ98761.1"/>
    <property type="molecule type" value="Genomic_DNA"/>
</dbReference>